<dbReference type="EMBL" id="QUSW01000001">
    <property type="protein sequence ID" value="RQP26847.1"/>
    <property type="molecule type" value="Genomic_DNA"/>
</dbReference>
<dbReference type="AlphaFoldDB" id="A0A3N7HWX9"/>
<dbReference type="Proteomes" id="UP000267464">
    <property type="component" value="Unassembled WGS sequence"/>
</dbReference>
<evidence type="ECO:0000313" key="2">
    <source>
        <dbReference type="EMBL" id="RQP26847.1"/>
    </source>
</evidence>
<proteinExistence type="predicted"/>
<accession>A0A3N7HWX9</accession>
<gene>
    <name evidence="2" type="ORF">DZC73_04495</name>
</gene>
<dbReference type="OrthoDB" id="8904400at2"/>
<dbReference type="InterPro" id="IPR013424">
    <property type="entry name" value="Ice-binding_C"/>
</dbReference>
<organism evidence="2 3">
    <name type="scientific">Piscinibacter terrae</name>
    <dbReference type="NCBI Taxonomy" id="2496871"/>
    <lineage>
        <taxon>Bacteria</taxon>
        <taxon>Pseudomonadati</taxon>
        <taxon>Pseudomonadota</taxon>
        <taxon>Betaproteobacteria</taxon>
        <taxon>Burkholderiales</taxon>
        <taxon>Sphaerotilaceae</taxon>
        <taxon>Piscinibacter</taxon>
    </lineage>
</organism>
<keyword evidence="3" id="KW-1185">Reference proteome</keyword>
<reference evidence="2 3" key="2">
    <citation type="submission" date="2018-12" db="EMBL/GenBank/DDBJ databases">
        <title>Rhizobacter gummiphilus sp. nov., a rubber-degrading bacterium isolated from the soil of a botanical garden in Japan.</title>
        <authorList>
            <person name="Shunsuke S.S."/>
        </authorList>
    </citation>
    <scope>NUCLEOTIDE SEQUENCE [LARGE SCALE GENOMIC DNA]</scope>
    <source>
        <strain evidence="2 3">S-16</strain>
    </source>
</reference>
<feature type="domain" description="Ice-binding protein C-terminal" evidence="1">
    <location>
        <begin position="178"/>
        <end position="202"/>
    </location>
</feature>
<dbReference type="Pfam" id="PF07589">
    <property type="entry name" value="PEP-CTERM"/>
    <property type="match status" value="1"/>
</dbReference>
<name>A0A3N7HWX9_9BURK</name>
<reference evidence="2 3" key="1">
    <citation type="submission" date="2018-08" db="EMBL/GenBank/DDBJ databases">
        <authorList>
            <person name="Khan S.A."/>
            <person name="Jeon C.O."/>
            <person name="Chun B.H."/>
            <person name="Jeong S.E."/>
        </authorList>
    </citation>
    <scope>NUCLEOTIDE SEQUENCE [LARGE SCALE GENOMIC DNA]</scope>
    <source>
        <strain evidence="2 3">S-16</strain>
    </source>
</reference>
<evidence type="ECO:0000259" key="1">
    <source>
        <dbReference type="Pfam" id="PF07589"/>
    </source>
</evidence>
<comment type="caution">
    <text evidence="2">The sequence shown here is derived from an EMBL/GenBank/DDBJ whole genome shotgun (WGS) entry which is preliminary data.</text>
</comment>
<sequence>MAIAAFTLGVAQAATLKTTDFIAAPAHFNGFEDLPESSTYGPAYTEDGITVTQVNGEANDIWTTYTFWGAQGDRAWYPNGGDTGYTAITLQGGGQFGDVSFLAGSGYFADNLVLYYELALGGSVVQSGALDHTRLGHWVGFSGGGFDEIRLRDNSEPISSLTGGFNAFALDSIKVASPVPEPETYALMLAGLGVMGFVARRRRS</sequence>
<dbReference type="NCBIfam" id="TIGR02595">
    <property type="entry name" value="PEP_CTERM"/>
    <property type="match status" value="1"/>
</dbReference>
<protein>
    <submittedName>
        <fullName evidence="2">PEP-CTERM sorting domain-containing protein</fullName>
    </submittedName>
</protein>
<evidence type="ECO:0000313" key="3">
    <source>
        <dbReference type="Proteomes" id="UP000267464"/>
    </source>
</evidence>